<evidence type="ECO:0000313" key="3">
    <source>
        <dbReference type="Proteomes" id="UP000325577"/>
    </source>
</evidence>
<dbReference type="OrthoDB" id="696117at2759"/>
<keyword evidence="3" id="KW-1185">Reference proteome</keyword>
<organism evidence="2 3">
    <name type="scientific">Nyssa sinensis</name>
    <dbReference type="NCBI Taxonomy" id="561372"/>
    <lineage>
        <taxon>Eukaryota</taxon>
        <taxon>Viridiplantae</taxon>
        <taxon>Streptophyta</taxon>
        <taxon>Embryophyta</taxon>
        <taxon>Tracheophyta</taxon>
        <taxon>Spermatophyta</taxon>
        <taxon>Magnoliopsida</taxon>
        <taxon>eudicotyledons</taxon>
        <taxon>Gunneridae</taxon>
        <taxon>Pentapetalae</taxon>
        <taxon>asterids</taxon>
        <taxon>Cornales</taxon>
        <taxon>Nyssaceae</taxon>
        <taxon>Nyssa</taxon>
    </lineage>
</organism>
<protein>
    <submittedName>
        <fullName evidence="2">Uncharacterized protein</fullName>
    </submittedName>
</protein>
<feature type="region of interest" description="Disordered" evidence="1">
    <location>
        <begin position="59"/>
        <end position="143"/>
    </location>
</feature>
<dbReference type="AlphaFoldDB" id="A0A5J5BLF8"/>
<accession>A0A5J5BLF8</accession>
<dbReference type="PANTHER" id="PTHR48227">
    <property type="entry name" value="DNA TOPOISOMERASE 1-LIKE"/>
    <property type="match status" value="1"/>
</dbReference>
<dbReference type="EMBL" id="CM018034">
    <property type="protein sequence ID" value="KAA8543965.1"/>
    <property type="molecule type" value="Genomic_DNA"/>
</dbReference>
<evidence type="ECO:0000256" key="1">
    <source>
        <dbReference type="SAM" id="MobiDB-lite"/>
    </source>
</evidence>
<evidence type="ECO:0000313" key="2">
    <source>
        <dbReference type="EMBL" id="KAA8543965.1"/>
    </source>
</evidence>
<feature type="compositionally biased region" description="Basic and acidic residues" evidence="1">
    <location>
        <begin position="84"/>
        <end position="106"/>
    </location>
</feature>
<feature type="compositionally biased region" description="Basic and acidic residues" evidence="1">
    <location>
        <begin position="116"/>
        <end position="126"/>
    </location>
</feature>
<feature type="compositionally biased region" description="Basic and acidic residues" evidence="1">
    <location>
        <begin position="59"/>
        <end position="72"/>
    </location>
</feature>
<gene>
    <name evidence="2" type="ORF">F0562_021858</name>
</gene>
<sequence>MRTVSGKVVSTKPISLAKAAKVLSTFAAAETGASQAVSTYLKRASASFNELVQFHQELRASTSDRKHEKNRPENTNSENPIFSEESHKEAKVSRNVEDSVRSENVRKREKKKKKKNSGDDAEREGGDNLGIEEGERKEGKKRKNRNIDDGEVVDLAEQSSYTVIFLYTFITERKLLSGLNGESGIVRRRRRRNLRQLLVPIAQ</sequence>
<name>A0A5J5BLF8_9ASTE</name>
<proteinExistence type="predicted"/>
<dbReference type="PANTHER" id="PTHR48227:SF1">
    <property type="entry name" value="DNA LIGASE 1-LIKE"/>
    <property type="match status" value="1"/>
</dbReference>
<dbReference type="Proteomes" id="UP000325577">
    <property type="component" value="Linkage Group LG11"/>
</dbReference>
<reference evidence="2 3" key="1">
    <citation type="submission" date="2019-09" db="EMBL/GenBank/DDBJ databases">
        <title>A chromosome-level genome assembly of the Chinese tupelo Nyssa sinensis.</title>
        <authorList>
            <person name="Yang X."/>
            <person name="Kang M."/>
            <person name="Yang Y."/>
            <person name="Xiong H."/>
            <person name="Wang M."/>
            <person name="Zhang Z."/>
            <person name="Wang Z."/>
            <person name="Wu H."/>
            <person name="Ma T."/>
            <person name="Liu J."/>
            <person name="Xi Z."/>
        </authorList>
    </citation>
    <scope>NUCLEOTIDE SEQUENCE [LARGE SCALE GENOMIC DNA]</scope>
    <source>
        <strain evidence="2">J267</strain>
        <tissue evidence="2">Leaf</tissue>
    </source>
</reference>